<dbReference type="GO" id="GO:0035251">
    <property type="term" value="F:UDP-glucosyltransferase activity"/>
    <property type="evidence" value="ECO:0007669"/>
    <property type="project" value="TreeGrafter"/>
</dbReference>
<dbReference type="Proteomes" id="UP001180020">
    <property type="component" value="Unassembled WGS sequence"/>
</dbReference>
<dbReference type="Pfam" id="PF26168">
    <property type="entry name" value="Glyco_transf_N"/>
    <property type="match status" value="1"/>
</dbReference>
<sequence length="272" mass="30184">MMGGPNNEEEDDLHFVLLPLMAQGHMIPMLDLAKLLSLRGASVSFITTPLNAARLRPSVDRAASVSPRPISLVELPFPNADFGLPDACENVDELPSPDLARPFLESTKMFLGPSLQYLRSHHPPPSCVITDSFFPWAREIAREFGLPRLVFHGISRFSALCIRNLRAHGVLDRAGSVCERLVVPGIPHEVAIKKSQMPGTQLKDLRAEMREAEETADGVVVNSYEEFEREYLNIFRVTTGKKVWMVGPFSLANADEGDKIVRGKTTLLKILD</sequence>
<evidence type="ECO:0000313" key="4">
    <source>
        <dbReference type="Proteomes" id="UP001180020"/>
    </source>
</evidence>
<dbReference type="AlphaFoldDB" id="A0AAV9ES98"/>
<evidence type="ECO:0000256" key="1">
    <source>
        <dbReference type="ARBA" id="ARBA00009995"/>
    </source>
</evidence>
<name>A0AAV9ES98_ACOCL</name>
<evidence type="ECO:0000313" key="3">
    <source>
        <dbReference type="EMBL" id="KAK1315022.1"/>
    </source>
</evidence>
<organism evidence="3 4">
    <name type="scientific">Acorus calamus</name>
    <name type="common">Sweet flag</name>
    <dbReference type="NCBI Taxonomy" id="4465"/>
    <lineage>
        <taxon>Eukaryota</taxon>
        <taxon>Viridiplantae</taxon>
        <taxon>Streptophyta</taxon>
        <taxon>Embryophyta</taxon>
        <taxon>Tracheophyta</taxon>
        <taxon>Spermatophyta</taxon>
        <taxon>Magnoliopsida</taxon>
        <taxon>Liliopsida</taxon>
        <taxon>Acoraceae</taxon>
        <taxon>Acorus</taxon>
    </lineage>
</organism>
<dbReference type="Gene3D" id="3.40.50.2000">
    <property type="entry name" value="Glycogen Phosphorylase B"/>
    <property type="match status" value="1"/>
</dbReference>
<comment type="similarity">
    <text evidence="1">Belongs to the UDP-glycosyltransferase family.</text>
</comment>
<feature type="domain" description="Glycosyltransferase N-terminal" evidence="2">
    <location>
        <begin position="14"/>
        <end position="249"/>
    </location>
</feature>
<dbReference type="EMBL" id="JAUJYO010000006">
    <property type="protein sequence ID" value="KAK1315022.1"/>
    <property type="molecule type" value="Genomic_DNA"/>
</dbReference>
<accession>A0AAV9ES98</accession>
<dbReference type="PANTHER" id="PTHR48047">
    <property type="entry name" value="GLYCOSYLTRANSFERASE"/>
    <property type="match status" value="1"/>
</dbReference>
<reference evidence="3" key="2">
    <citation type="submission" date="2023-06" db="EMBL/GenBank/DDBJ databases">
        <authorList>
            <person name="Ma L."/>
            <person name="Liu K.-W."/>
            <person name="Li Z."/>
            <person name="Hsiao Y.-Y."/>
            <person name="Qi Y."/>
            <person name="Fu T."/>
            <person name="Tang G."/>
            <person name="Zhang D."/>
            <person name="Sun W.-H."/>
            <person name="Liu D.-K."/>
            <person name="Li Y."/>
            <person name="Chen G.-Z."/>
            <person name="Liu X.-D."/>
            <person name="Liao X.-Y."/>
            <person name="Jiang Y.-T."/>
            <person name="Yu X."/>
            <person name="Hao Y."/>
            <person name="Huang J."/>
            <person name="Zhao X.-W."/>
            <person name="Ke S."/>
            <person name="Chen Y.-Y."/>
            <person name="Wu W.-L."/>
            <person name="Hsu J.-L."/>
            <person name="Lin Y.-F."/>
            <person name="Huang M.-D."/>
            <person name="Li C.-Y."/>
            <person name="Huang L."/>
            <person name="Wang Z.-W."/>
            <person name="Zhao X."/>
            <person name="Zhong W.-Y."/>
            <person name="Peng D.-H."/>
            <person name="Ahmad S."/>
            <person name="Lan S."/>
            <person name="Zhang J.-S."/>
            <person name="Tsai W.-C."/>
            <person name="Van De Peer Y."/>
            <person name="Liu Z.-J."/>
        </authorList>
    </citation>
    <scope>NUCLEOTIDE SEQUENCE</scope>
    <source>
        <strain evidence="3">CP</strain>
        <tissue evidence="3">Leaves</tissue>
    </source>
</reference>
<gene>
    <name evidence="3" type="primary">UGT73D1</name>
    <name evidence="3" type="ORF">QJS10_CPA06g01651</name>
</gene>
<proteinExistence type="inferred from homology"/>
<dbReference type="SUPFAM" id="SSF53756">
    <property type="entry name" value="UDP-Glycosyltransferase/glycogen phosphorylase"/>
    <property type="match status" value="1"/>
</dbReference>
<protein>
    <submittedName>
        <fullName evidence="3">UDP-glycosyltransferase 73D1</fullName>
    </submittedName>
</protein>
<comment type="caution">
    <text evidence="3">The sequence shown here is derived from an EMBL/GenBank/DDBJ whole genome shotgun (WGS) entry which is preliminary data.</text>
</comment>
<reference evidence="3" key="1">
    <citation type="journal article" date="2023" name="Nat. Commun.">
        <title>Diploid and tetraploid genomes of Acorus and the evolution of monocots.</title>
        <authorList>
            <person name="Ma L."/>
            <person name="Liu K.W."/>
            <person name="Li Z."/>
            <person name="Hsiao Y.Y."/>
            <person name="Qi Y."/>
            <person name="Fu T."/>
            <person name="Tang G.D."/>
            <person name="Zhang D."/>
            <person name="Sun W.H."/>
            <person name="Liu D.K."/>
            <person name="Li Y."/>
            <person name="Chen G.Z."/>
            <person name="Liu X.D."/>
            <person name="Liao X.Y."/>
            <person name="Jiang Y.T."/>
            <person name="Yu X."/>
            <person name="Hao Y."/>
            <person name="Huang J."/>
            <person name="Zhao X.W."/>
            <person name="Ke S."/>
            <person name="Chen Y.Y."/>
            <person name="Wu W.L."/>
            <person name="Hsu J.L."/>
            <person name="Lin Y.F."/>
            <person name="Huang M.D."/>
            <person name="Li C.Y."/>
            <person name="Huang L."/>
            <person name="Wang Z.W."/>
            <person name="Zhao X."/>
            <person name="Zhong W.Y."/>
            <person name="Peng D.H."/>
            <person name="Ahmad S."/>
            <person name="Lan S."/>
            <person name="Zhang J.S."/>
            <person name="Tsai W.C."/>
            <person name="Van de Peer Y."/>
            <person name="Liu Z.J."/>
        </authorList>
    </citation>
    <scope>NUCLEOTIDE SEQUENCE</scope>
    <source>
        <strain evidence="3">CP</strain>
    </source>
</reference>
<dbReference type="PANTHER" id="PTHR48047:SF182">
    <property type="entry name" value="GLYCOSYLTRANSFERASE"/>
    <property type="match status" value="1"/>
</dbReference>
<dbReference type="InterPro" id="IPR058980">
    <property type="entry name" value="Glyco_transf_N"/>
</dbReference>
<keyword evidence="4" id="KW-1185">Reference proteome</keyword>
<evidence type="ECO:0000259" key="2">
    <source>
        <dbReference type="Pfam" id="PF26168"/>
    </source>
</evidence>